<keyword evidence="9 10" id="KW-0238">DNA-binding</keyword>
<evidence type="ECO:0000256" key="11">
    <source>
        <dbReference type="SAM" id="MobiDB-lite"/>
    </source>
</evidence>
<keyword evidence="7" id="KW-0804">Transcription</keyword>
<dbReference type="GO" id="GO:0030154">
    <property type="term" value="P:cell differentiation"/>
    <property type="evidence" value="ECO:0007669"/>
    <property type="project" value="InterPro"/>
</dbReference>
<dbReference type="SUPFAM" id="SSF46689">
    <property type="entry name" value="Homeodomain-like"/>
    <property type="match status" value="1"/>
</dbReference>
<evidence type="ECO:0000259" key="12">
    <source>
        <dbReference type="PROSITE" id="PS50071"/>
    </source>
</evidence>
<evidence type="ECO:0000313" key="14">
    <source>
        <dbReference type="Proteomes" id="UP000678499"/>
    </source>
</evidence>
<dbReference type="InterPro" id="IPR039162">
    <property type="entry name" value="HOPX"/>
</dbReference>
<evidence type="ECO:0000256" key="6">
    <source>
        <dbReference type="ARBA" id="ARBA00023155"/>
    </source>
</evidence>
<dbReference type="CDD" id="cd00086">
    <property type="entry name" value="homeodomain"/>
    <property type="match status" value="1"/>
</dbReference>
<protein>
    <recommendedName>
        <fullName evidence="2">Homeodomain-only protein</fullName>
    </recommendedName>
</protein>
<dbReference type="InterPro" id="IPR001356">
    <property type="entry name" value="HD"/>
</dbReference>
<keyword evidence="8 9" id="KW-0539">Nucleus</keyword>
<evidence type="ECO:0000256" key="4">
    <source>
        <dbReference type="ARBA" id="ARBA00022491"/>
    </source>
</evidence>
<dbReference type="PANTHER" id="PTHR21408:SF1">
    <property type="entry name" value="HOMEODOMAIN-ONLY PROTEIN"/>
    <property type="match status" value="1"/>
</dbReference>
<feature type="region of interest" description="Disordered" evidence="11">
    <location>
        <begin position="21"/>
        <end position="41"/>
    </location>
</feature>
<gene>
    <name evidence="13" type="ORF">NMOB1V02_LOCUS11667</name>
</gene>
<evidence type="ECO:0000313" key="13">
    <source>
        <dbReference type="EMBL" id="CAD7284059.1"/>
    </source>
</evidence>
<dbReference type="PANTHER" id="PTHR21408">
    <property type="entry name" value="HOMEODOMAIN-ONLY PROTEIN"/>
    <property type="match status" value="1"/>
</dbReference>
<dbReference type="AlphaFoldDB" id="A0A7R9BYN8"/>
<organism evidence="13">
    <name type="scientific">Notodromas monacha</name>
    <dbReference type="NCBI Taxonomy" id="399045"/>
    <lineage>
        <taxon>Eukaryota</taxon>
        <taxon>Metazoa</taxon>
        <taxon>Ecdysozoa</taxon>
        <taxon>Arthropoda</taxon>
        <taxon>Crustacea</taxon>
        <taxon>Oligostraca</taxon>
        <taxon>Ostracoda</taxon>
        <taxon>Podocopa</taxon>
        <taxon>Podocopida</taxon>
        <taxon>Cypridocopina</taxon>
        <taxon>Cypridoidea</taxon>
        <taxon>Cyprididae</taxon>
        <taxon>Notodromas</taxon>
    </lineage>
</organism>
<keyword evidence="4" id="KW-0678">Repressor</keyword>
<evidence type="ECO:0000256" key="7">
    <source>
        <dbReference type="ARBA" id="ARBA00023163"/>
    </source>
</evidence>
<dbReference type="Proteomes" id="UP000678499">
    <property type="component" value="Unassembled WGS sequence"/>
</dbReference>
<dbReference type="SMART" id="SM00389">
    <property type="entry name" value="HOX"/>
    <property type="match status" value="1"/>
</dbReference>
<accession>A0A7R9BYN8</accession>
<evidence type="ECO:0000256" key="5">
    <source>
        <dbReference type="ARBA" id="ARBA00023015"/>
    </source>
</evidence>
<dbReference type="OrthoDB" id="6159439at2759"/>
<feature type="DNA-binding region" description="Homeobox" evidence="9">
    <location>
        <begin position="40"/>
        <end position="91"/>
    </location>
</feature>
<keyword evidence="5" id="KW-0805">Transcription regulation</keyword>
<evidence type="ECO:0000256" key="2">
    <source>
        <dbReference type="ARBA" id="ARBA00021327"/>
    </source>
</evidence>
<dbReference type="GO" id="GO:0005634">
    <property type="term" value="C:nucleus"/>
    <property type="evidence" value="ECO:0007669"/>
    <property type="project" value="UniProtKB-SubCell"/>
</dbReference>
<dbReference type="PROSITE" id="PS50071">
    <property type="entry name" value="HOMEOBOX_2"/>
    <property type="match status" value="1"/>
</dbReference>
<feature type="domain" description="Homeobox" evidence="12">
    <location>
        <begin position="38"/>
        <end position="90"/>
    </location>
</feature>
<dbReference type="EMBL" id="CAJPEX010006816">
    <property type="protein sequence ID" value="CAG0924211.1"/>
    <property type="molecule type" value="Genomic_DNA"/>
</dbReference>
<keyword evidence="14" id="KW-1185">Reference proteome</keyword>
<comment type="subcellular location">
    <subcellularLocation>
        <location evidence="1 9 10">Nucleus</location>
    </subcellularLocation>
</comment>
<keyword evidence="6 9" id="KW-0371">Homeobox</keyword>
<dbReference type="Gene3D" id="1.10.10.60">
    <property type="entry name" value="Homeodomain-like"/>
    <property type="match status" value="1"/>
</dbReference>
<evidence type="ECO:0000256" key="9">
    <source>
        <dbReference type="PROSITE-ProRule" id="PRU00108"/>
    </source>
</evidence>
<dbReference type="GO" id="GO:0006357">
    <property type="term" value="P:regulation of transcription by RNA polymerase II"/>
    <property type="evidence" value="ECO:0007669"/>
    <property type="project" value="TreeGrafter"/>
</dbReference>
<reference evidence="13" key="1">
    <citation type="submission" date="2020-11" db="EMBL/GenBank/DDBJ databases">
        <authorList>
            <person name="Tran Van P."/>
        </authorList>
    </citation>
    <scope>NUCLEOTIDE SEQUENCE</scope>
</reference>
<evidence type="ECO:0000256" key="8">
    <source>
        <dbReference type="ARBA" id="ARBA00023242"/>
    </source>
</evidence>
<evidence type="ECO:0000256" key="3">
    <source>
        <dbReference type="ARBA" id="ARBA00022473"/>
    </source>
</evidence>
<evidence type="ECO:0000256" key="10">
    <source>
        <dbReference type="RuleBase" id="RU000682"/>
    </source>
</evidence>
<evidence type="ECO:0000256" key="1">
    <source>
        <dbReference type="ARBA" id="ARBA00004123"/>
    </source>
</evidence>
<proteinExistence type="predicted"/>
<dbReference type="InterPro" id="IPR009057">
    <property type="entry name" value="Homeodomain-like_sf"/>
</dbReference>
<dbReference type="EMBL" id="OA888853">
    <property type="protein sequence ID" value="CAD7284059.1"/>
    <property type="molecule type" value="Genomic_DNA"/>
</dbReference>
<dbReference type="GO" id="GO:0003677">
    <property type="term" value="F:DNA binding"/>
    <property type="evidence" value="ECO:0007669"/>
    <property type="project" value="UniProtKB-UniRule"/>
</dbReference>
<name>A0A7R9BYN8_9CRUS</name>
<sequence length="100" mass="11466">MARYHPDHVTISANHRIDILSGPTPQLKPSLTPESLPTLSESQTKELERQFKLCKNPDPAELSILAVEMGLQEKDIMNWFSYRLALWRRGQGLNPNEQQL</sequence>
<keyword evidence="3" id="KW-0217">Developmental protein</keyword>
<dbReference type="Pfam" id="PF00046">
    <property type="entry name" value="Homeodomain"/>
    <property type="match status" value="1"/>
</dbReference>
<feature type="compositionally biased region" description="Polar residues" evidence="11">
    <location>
        <begin position="23"/>
        <end position="41"/>
    </location>
</feature>